<name>A0ACB7ZRM9_9AGAM</name>
<protein>
    <submittedName>
        <fullName evidence="1">Uncharacterized protein</fullName>
    </submittedName>
</protein>
<evidence type="ECO:0000313" key="1">
    <source>
        <dbReference type="EMBL" id="KAH7903494.1"/>
    </source>
</evidence>
<reference evidence="1" key="1">
    <citation type="journal article" date="2021" name="New Phytol.">
        <title>Evolutionary innovations through gain and loss of genes in the ectomycorrhizal Boletales.</title>
        <authorList>
            <person name="Wu G."/>
            <person name="Miyauchi S."/>
            <person name="Morin E."/>
            <person name="Kuo A."/>
            <person name="Drula E."/>
            <person name="Varga T."/>
            <person name="Kohler A."/>
            <person name="Feng B."/>
            <person name="Cao Y."/>
            <person name="Lipzen A."/>
            <person name="Daum C."/>
            <person name="Hundley H."/>
            <person name="Pangilinan J."/>
            <person name="Johnson J."/>
            <person name="Barry K."/>
            <person name="LaButti K."/>
            <person name="Ng V."/>
            <person name="Ahrendt S."/>
            <person name="Min B."/>
            <person name="Choi I.G."/>
            <person name="Park H."/>
            <person name="Plett J.M."/>
            <person name="Magnuson J."/>
            <person name="Spatafora J.W."/>
            <person name="Nagy L.G."/>
            <person name="Henrissat B."/>
            <person name="Grigoriev I.V."/>
            <person name="Yang Z.L."/>
            <person name="Xu J."/>
            <person name="Martin F.M."/>
        </authorList>
    </citation>
    <scope>NUCLEOTIDE SEQUENCE</scope>
    <source>
        <strain evidence="1">ATCC 28755</strain>
    </source>
</reference>
<sequence length="223" mass="24001">MAASPLPSFIELMASLGINDNANTKPSSSSESRYTPSLPAGSRSRSGSASSISSSFSCSSLSPSIRPIHLSADSSPSSIHREIGELDGGAGAGRRQRHRAVRYSPYISASSSSRLHSVPSLIFSQADDDVDSSRSSVSPGPPSPRRPPSLNFSRERPASTPISSYVRRKTPQNSPTAAMFPHRIHRDVDPEQRMHRDIERTISPPMLIPMTLPTLPPMLVTSN</sequence>
<dbReference type="EMBL" id="MU268933">
    <property type="protein sequence ID" value="KAH7903494.1"/>
    <property type="molecule type" value="Genomic_DNA"/>
</dbReference>
<evidence type="ECO:0000313" key="2">
    <source>
        <dbReference type="Proteomes" id="UP000790377"/>
    </source>
</evidence>
<comment type="caution">
    <text evidence="1">The sequence shown here is derived from an EMBL/GenBank/DDBJ whole genome shotgun (WGS) entry which is preliminary data.</text>
</comment>
<accession>A0ACB7ZRM9</accession>
<organism evidence="1 2">
    <name type="scientific">Hygrophoropsis aurantiaca</name>
    <dbReference type="NCBI Taxonomy" id="72124"/>
    <lineage>
        <taxon>Eukaryota</taxon>
        <taxon>Fungi</taxon>
        <taxon>Dikarya</taxon>
        <taxon>Basidiomycota</taxon>
        <taxon>Agaricomycotina</taxon>
        <taxon>Agaricomycetes</taxon>
        <taxon>Agaricomycetidae</taxon>
        <taxon>Boletales</taxon>
        <taxon>Coniophorineae</taxon>
        <taxon>Hygrophoropsidaceae</taxon>
        <taxon>Hygrophoropsis</taxon>
    </lineage>
</organism>
<keyword evidence="2" id="KW-1185">Reference proteome</keyword>
<gene>
    <name evidence="1" type="ORF">BJ138DRAFT_135520</name>
</gene>
<proteinExistence type="predicted"/>
<dbReference type="Proteomes" id="UP000790377">
    <property type="component" value="Unassembled WGS sequence"/>
</dbReference>